<accession>Q54TH2</accession>
<dbReference type="VEuPathDB" id="AmoebaDB:DDB_G0281751"/>
<feature type="domain" description="AB hydrolase-1" evidence="1">
    <location>
        <begin position="103"/>
        <end position="185"/>
    </location>
</feature>
<dbReference type="ESTHER" id="dicdi-q54th2">
    <property type="family name" value="AlphaBeta_hydrolase"/>
</dbReference>
<dbReference type="InterPro" id="IPR029058">
    <property type="entry name" value="AB_hydrolase_fold"/>
</dbReference>
<organism evidence="2 3">
    <name type="scientific">Dictyostelium discoideum</name>
    <name type="common">Social amoeba</name>
    <dbReference type="NCBI Taxonomy" id="44689"/>
    <lineage>
        <taxon>Eukaryota</taxon>
        <taxon>Amoebozoa</taxon>
        <taxon>Evosea</taxon>
        <taxon>Eumycetozoa</taxon>
        <taxon>Dictyostelia</taxon>
        <taxon>Dictyosteliales</taxon>
        <taxon>Dictyosteliaceae</taxon>
        <taxon>Dictyostelium</taxon>
    </lineage>
</organism>
<name>Q54TH2_DICDI</name>
<dbReference type="PANTHER" id="PTHR42103">
    <property type="entry name" value="ALPHA/BETA-HYDROLASES SUPERFAMILY PROTEIN"/>
    <property type="match status" value="1"/>
</dbReference>
<evidence type="ECO:0000259" key="1">
    <source>
        <dbReference type="Pfam" id="PF00561"/>
    </source>
</evidence>
<dbReference type="RefSeq" id="XP_640619.1">
    <property type="nucleotide sequence ID" value="XM_635527.1"/>
</dbReference>
<dbReference type="InterPro" id="IPR000073">
    <property type="entry name" value="AB_hydrolase_1"/>
</dbReference>
<evidence type="ECO:0000313" key="2">
    <source>
        <dbReference type="EMBL" id="EAL66637.1"/>
    </source>
</evidence>
<dbReference type="PhylomeDB" id="Q54TH2"/>
<sequence length="273" mass="30438">MESSNLNNGNIENEEIKVKLNKAKQIERENIFFPVKEEENEKVYKIEGLLSYVTPENKTTNANLCEGVAIVVTHPHPMLGGSYRNNVVLGVVDYISTYLQIPTLCFNFRGVGKSEGKGSWFGSSERLDTIAAVNYLLSTKKLSTQTPIKHVIIVGYSYGSVIGSSVADSHDSIKAFTSISYPFGPLTLMLLGSLLKYALNSPKPKLFLTGDSDNFTSVSTFKKRMSEFKHSTNLQTKIFDGDIDHFYGGNERNLAKEISKWIIKVSLDFNNQN</sequence>
<dbReference type="Gene3D" id="3.40.50.1820">
    <property type="entry name" value="alpha/beta hydrolase"/>
    <property type="match status" value="1"/>
</dbReference>
<keyword evidence="3" id="KW-1185">Reference proteome</keyword>
<dbReference type="SMR" id="Q54TH2"/>
<dbReference type="Pfam" id="PF00561">
    <property type="entry name" value="Abhydrolase_1"/>
    <property type="match status" value="1"/>
</dbReference>
<dbReference type="Proteomes" id="UP000002195">
    <property type="component" value="Unassembled WGS sequence"/>
</dbReference>
<dbReference type="dictyBase" id="DDB_G0281751"/>
<dbReference type="GeneID" id="8623229"/>
<dbReference type="PANTHER" id="PTHR42103:SF2">
    <property type="entry name" value="AB HYDROLASE-1 DOMAIN-CONTAINING PROTEIN"/>
    <property type="match status" value="1"/>
</dbReference>
<dbReference type="PaxDb" id="44689-DDB0204647"/>
<dbReference type="HOGENOM" id="CLU_1020942_0_0_1"/>
<dbReference type="InParanoid" id="Q54TH2"/>
<dbReference type="EMBL" id="AAFI02000042">
    <property type="protein sequence ID" value="EAL66637.1"/>
    <property type="molecule type" value="Genomic_DNA"/>
</dbReference>
<dbReference type="OMA" id="IANTIDC"/>
<gene>
    <name evidence="2" type="ORF">DDB_G0281751</name>
</gene>
<proteinExistence type="predicted"/>
<dbReference type="SUPFAM" id="SSF53474">
    <property type="entry name" value="alpha/beta-Hydrolases"/>
    <property type="match status" value="1"/>
</dbReference>
<comment type="caution">
    <text evidence="2">The sequence shown here is derived from an EMBL/GenBank/DDBJ whole genome shotgun (WGS) entry which is preliminary data.</text>
</comment>
<dbReference type="AlphaFoldDB" id="Q54TH2"/>
<protein>
    <recommendedName>
        <fullName evidence="1">AB hydrolase-1 domain-containing protein</fullName>
    </recommendedName>
</protein>
<dbReference type="eggNOG" id="ENOG502QXGK">
    <property type="taxonomic scope" value="Eukaryota"/>
</dbReference>
<evidence type="ECO:0000313" key="3">
    <source>
        <dbReference type="Proteomes" id="UP000002195"/>
    </source>
</evidence>
<dbReference type="KEGG" id="ddi:DDB_G0281751"/>
<reference evidence="2 3" key="1">
    <citation type="journal article" date="2005" name="Nature">
        <title>The genome of the social amoeba Dictyostelium discoideum.</title>
        <authorList>
            <consortium name="The Dictyostelium discoideum Sequencing Consortium"/>
            <person name="Eichinger L."/>
            <person name="Pachebat J.A."/>
            <person name="Glockner G."/>
            <person name="Rajandream M.A."/>
            <person name="Sucgang R."/>
            <person name="Berriman M."/>
            <person name="Song J."/>
            <person name="Olsen R."/>
            <person name="Szafranski K."/>
            <person name="Xu Q."/>
            <person name="Tunggal B."/>
            <person name="Kummerfeld S."/>
            <person name="Madera M."/>
            <person name="Konfortov B.A."/>
            <person name="Rivero F."/>
            <person name="Bankier A.T."/>
            <person name="Lehmann R."/>
            <person name="Hamlin N."/>
            <person name="Davies R."/>
            <person name="Gaudet P."/>
            <person name="Fey P."/>
            <person name="Pilcher K."/>
            <person name="Chen G."/>
            <person name="Saunders D."/>
            <person name="Sodergren E."/>
            <person name="Davis P."/>
            <person name="Kerhornou A."/>
            <person name="Nie X."/>
            <person name="Hall N."/>
            <person name="Anjard C."/>
            <person name="Hemphill L."/>
            <person name="Bason N."/>
            <person name="Farbrother P."/>
            <person name="Desany B."/>
            <person name="Just E."/>
            <person name="Morio T."/>
            <person name="Rost R."/>
            <person name="Churcher C."/>
            <person name="Cooper J."/>
            <person name="Haydock S."/>
            <person name="van Driessche N."/>
            <person name="Cronin A."/>
            <person name="Goodhead I."/>
            <person name="Muzny D."/>
            <person name="Mourier T."/>
            <person name="Pain A."/>
            <person name="Lu M."/>
            <person name="Harper D."/>
            <person name="Lindsay R."/>
            <person name="Hauser H."/>
            <person name="James K."/>
            <person name="Quiles M."/>
            <person name="Madan Babu M."/>
            <person name="Saito T."/>
            <person name="Buchrieser C."/>
            <person name="Wardroper A."/>
            <person name="Felder M."/>
            <person name="Thangavelu M."/>
            <person name="Johnson D."/>
            <person name="Knights A."/>
            <person name="Loulseged H."/>
            <person name="Mungall K."/>
            <person name="Oliver K."/>
            <person name="Price C."/>
            <person name="Quail M.A."/>
            <person name="Urushihara H."/>
            <person name="Hernandez J."/>
            <person name="Rabbinowitsch E."/>
            <person name="Steffen D."/>
            <person name="Sanders M."/>
            <person name="Ma J."/>
            <person name="Kohara Y."/>
            <person name="Sharp S."/>
            <person name="Simmonds M."/>
            <person name="Spiegler S."/>
            <person name="Tivey A."/>
            <person name="Sugano S."/>
            <person name="White B."/>
            <person name="Walker D."/>
            <person name="Woodward J."/>
            <person name="Winckler T."/>
            <person name="Tanaka Y."/>
            <person name="Shaulsky G."/>
            <person name="Schleicher M."/>
            <person name="Weinstock G."/>
            <person name="Rosenthal A."/>
            <person name="Cox E.C."/>
            <person name="Chisholm R.L."/>
            <person name="Gibbs R."/>
            <person name="Loomis W.F."/>
            <person name="Platzer M."/>
            <person name="Kay R.R."/>
            <person name="Williams J."/>
            <person name="Dear P.H."/>
            <person name="Noegel A.A."/>
            <person name="Barrell B."/>
            <person name="Kuspa A."/>
        </authorList>
    </citation>
    <scope>NUCLEOTIDE SEQUENCE [LARGE SCALE GENOMIC DNA]</scope>
    <source>
        <strain evidence="2 3">AX4</strain>
    </source>
</reference>